<dbReference type="Pfam" id="PF20501">
    <property type="entry name" value="MbhE"/>
    <property type="match status" value="1"/>
</dbReference>
<feature type="transmembrane region" description="Helical" evidence="11">
    <location>
        <begin position="851"/>
        <end position="872"/>
    </location>
</feature>
<dbReference type="InterPro" id="IPR001516">
    <property type="entry name" value="Proton_antipo_N"/>
</dbReference>
<accession>A0A017SY26</accession>
<reference evidence="17 18" key="1">
    <citation type="submission" date="2013-05" db="EMBL/GenBank/DDBJ databases">
        <title>Genome assembly of Chondromyces apiculatus DSM 436.</title>
        <authorList>
            <person name="Sharma G."/>
            <person name="Khatri I."/>
            <person name="Kaur C."/>
            <person name="Mayilraj S."/>
            <person name="Subramanian S."/>
        </authorList>
    </citation>
    <scope>NUCLEOTIDE SEQUENCE [LARGE SCALE GENOMIC DNA]</scope>
    <source>
        <strain evidence="17 18">DSM 436</strain>
    </source>
</reference>
<dbReference type="Pfam" id="PF04039">
    <property type="entry name" value="MnhB"/>
    <property type="match status" value="1"/>
</dbReference>
<proteinExistence type="predicted"/>
<keyword evidence="6 11" id="KW-1133">Transmembrane helix</keyword>
<dbReference type="InterPro" id="IPR046806">
    <property type="entry name" value="MrpA_C/MbhE"/>
</dbReference>
<dbReference type="GO" id="GO:0006811">
    <property type="term" value="P:monoatomic ion transport"/>
    <property type="evidence" value="ECO:0007669"/>
    <property type="project" value="UniProtKB-KW"/>
</dbReference>
<feature type="transmembrane region" description="Helical" evidence="11">
    <location>
        <begin position="242"/>
        <end position="264"/>
    </location>
</feature>
<gene>
    <name evidence="17" type="ORF">CAP_7636</name>
</gene>
<dbReference type="GO" id="GO:0015297">
    <property type="term" value="F:antiporter activity"/>
    <property type="evidence" value="ECO:0007669"/>
    <property type="project" value="UniProtKB-KW"/>
</dbReference>
<dbReference type="GO" id="GO:0005886">
    <property type="term" value="C:plasma membrane"/>
    <property type="evidence" value="ECO:0007669"/>
    <property type="project" value="UniProtKB-SubCell"/>
</dbReference>
<dbReference type="Proteomes" id="UP000019678">
    <property type="component" value="Unassembled WGS sequence"/>
</dbReference>
<feature type="transmembrane region" description="Helical" evidence="11">
    <location>
        <begin position="628"/>
        <end position="648"/>
    </location>
</feature>
<dbReference type="eggNOG" id="COG1009">
    <property type="taxonomic scope" value="Bacteria"/>
</dbReference>
<comment type="caution">
    <text evidence="17">The sequence shown here is derived from an EMBL/GenBank/DDBJ whole genome shotgun (WGS) entry which is preliminary data.</text>
</comment>
<evidence type="ECO:0000256" key="3">
    <source>
        <dbReference type="ARBA" id="ARBA00022449"/>
    </source>
</evidence>
<feature type="transmembrane region" description="Helical" evidence="11">
    <location>
        <begin position="72"/>
        <end position="96"/>
    </location>
</feature>
<sequence length="972" mass="101207">MILVLLVLLPFLGAVATALVSRGGRDACAVTAGVATAVALGLLGALAPGVVAGEVVQASVGWVPALGLQASFFVDALGLTLAGLILGVGLLVVVYARYYLAAADPPGRFYAFLLLFQGAMLGVALSSNVLLLLVFWELTSLSSFLLIGYWRHLPEARRGARMALTVTGAGGLSLLAGLLLLGHSAGTYELPVLLQRREAIQGSPLYLPALLLILGGCFTKSAQFPFHFWLPQAMAAPTPVSAYLHSATMVKAGIFLLARLWPVLAGTEAWFLIVTTTGLVTMLVGAVSALFEDDLKGLLARSTISQLGLLTMLFGLGTRMGAVVGVFHLVNHALFKAALFMNAGIVDHEAGTRDVKGLGGLGSLMPVAATVAVVASAAMAGVPPLNGFLSKEMMLEEAAHTRLLGQAWLVPVVVTVGATLSVAYALRYVVRVYFGARRGEALASGQGAGAHHDSCAPPEASRGPEAGRGGGAAAPHDPPLGMGAPSVLLGALALVVGLFPETLAGPLVRAASAAVIGGAPPGFTLALWHGFTPALGMSVVALVGGAGVLAVHGGAEKVWRRLGVPDPAGWFEAGLGAAVKGSRKLTLAIHDGSLQRGLALLVGTAVMVGFVGFGGAKHTAGERPPMPVEMLTVLAWVLLVTATGAAVVMHRRRYLPLLFMGVVSMIMALAFIFLSAPDLALTQVSVDVVTILLLLLALNLLPQQSPPETTRRRRVRDAVLALLGGVGMGSAAWAVMTRERKTLADYYWTHAKPEGGGTNVVNVILVDFRGFDTFGEIVVLGTAALAIFALLETANRGEAGRRLAQWKPGRPLSPERYPLILIAVTRLLLPFAIVTALFMFLRGHDHPGGGFVAGLVVAIAVLMQYLASGFDWADRRVRPDHHALIGWGVLVAALTGLGALVFGRPFLTSAFWHPRLPFVGEIALSTAMVFDAGVTLAVVGAVMLALAQLASASKRAKQWAEKRERGEHGGAP</sequence>
<feature type="transmembrane region" description="Helical" evidence="11">
    <location>
        <begin position="816"/>
        <end position="839"/>
    </location>
</feature>
<feature type="transmembrane region" description="Helical" evidence="11">
    <location>
        <begin position="162"/>
        <end position="185"/>
    </location>
</feature>
<feature type="domain" description="MrpA C-terminal/MbhD" evidence="15">
    <location>
        <begin position="639"/>
        <end position="703"/>
    </location>
</feature>
<evidence type="ECO:0000259" key="12">
    <source>
        <dbReference type="Pfam" id="PF00361"/>
    </source>
</evidence>
<dbReference type="InterPro" id="IPR007182">
    <property type="entry name" value="MnhB"/>
</dbReference>
<dbReference type="Pfam" id="PF00662">
    <property type="entry name" value="Proton_antipo_N"/>
    <property type="match status" value="1"/>
</dbReference>
<evidence type="ECO:0000259" key="13">
    <source>
        <dbReference type="Pfam" id="PF00662"/>
    </source>
</evidence>
<feature type="domain" description="MrpA C-terminal/MbhE" evidence="16">
    <location>
        <begin position="713"/>
        <end position="792"/>
    </location>
</feature>
<evidence type="ECO:0000256" key="11">
    <source>
        <dbReference type="SAM" id="Phobius"/>
    </source>
</evidence>
<evidence type="ECO:0000259" key="15">
    <source>
        <dbReference type="Pfam" id="PF13244"/>
    </source>
</evidence>
<evidence type="ECO:0000256" key="7">
    <source>
        <dbReference type="ARBA" id="ARBA00023065"/>
    </source>
</evidence>
<evidence type="ECO:0000313" key="18">
    <source>
        <dbReference type="Proteomes" id="UP000019678"/>
    </source>
</evidence>
<dbReference type="InterPro" id="IPR025383">
    <property type="entry name" value="MrpA_C/MbhD"/>
</dbReference>
<evidence type="ECO:0000259" key="14">
    <source>
        <dbReference type="Pfam" id="PF04039"/>
    </source>
</evidence>
<keyword evidence="18" id="KW-1185">Reference proteome</keyword>
<evidence type="ECO:0000256" key="4">
    <source>
        <dbReference type="ARBA" id="ARBA00022475"/>
    </source>
</evidence>
<evidence type="ECO:0000259" key="16">
    <source>
        <dbReference type="Pfam" id="PF20501"/>
    </source>
</evidence>
<dbReference type="AlphaFoldDB" id="A0A017SY26"/>
<dbReference type="InterPro" id="IPR050616">
    <property type="entry name" value="CPA3_Na-H_Antiporter_A"/>
</dbReference>
<feature type="transmembrane region" description="Helical" evidence="11">
    <location>
        <begin position="108"/>
        <end position="125"/>
    </location>
</feature>
<evidence type="ECO:0000313" key="17">
    <source>
        <dbReference type="EMBL" id="EYF01868.1"/>
    </source>
</evidence>
<dbReference type="InterPro" id="IPR001750">
    <property type="entry name" value="ND/Mrp_TM"/>
</dbReference>
<feature type="transmembrane region" description="Helical" evidence="11">
    <location>
        <begin position="777"/>
        <end position="795"/>
    </location>
</feature>
<feature type="transmembrane region" description="Helical" evidence="11">
    <location>
        <begin position="884"/>
        <end position="902"/>
    </location>
</feature>
<dbReference type="PANTHER" id="PTHR43373">
    <property type="entry name" value="NA(+)/H(+) ANTIPORTER SUBUNIT"/>
    <property type="match status" value="1"/>
</dbReference>
<dbReference type="Pfam" id="PF00361">
    <property type="entry name" value="Proton_antipo_M"/>
    <property type="match status" value="1"/>
</dbReference>
<feature type="transmembrane region" description="Helical" evidence="11">
    <location>
        <begin position="303"/>
        <end position="330"/>
    </location>
</feature>
<feature type="domain" description="NADH-Ubiquinone oxidoreductase (complex I) chain 5 N-terminal" evidence="13">
    <location>
        <begin position="66"/>
        <end position="110"/>
    </location>
</feature>
<keyword evidence="5 9" id="KW-0812">Transmembrane</keyword>
<evidence type="ECO:0000256" key="2">
    <source>
        <dbReference type="ARBA" id="ARBA00022448"/>
    </source>
</evidence>
<feature type="transmembrane region" description="Helical" evidence="11">
    <location>
        <begin position="598"/>
        <end position="616"/>
    </location>
</feature>
<feature type="domain" description="NADH:quinone oxidoreductase/Mrp antiporter transmembrane" evidence="12">
    <location>
        <begin position="126"/>
        <end position="402"/>
    </location>
</feature>
<feature type="transmembrane region" description="Helical" evidence="11">
    <location>
        <begin position="922"/>
        <end position="947"/>
    </location>
</feature>
<keyword evidence="3" id="KW-0050">Antiport</keyword>
<evidence type="ECO:0000256" key="1">
    <source>
        <dbReference type="ARBA" id="ARBA00004651"/>
    </source>
</evidence>
<evidence type="ECO:0000256" key="10">
    <source>
        <dbReference type="SAM" id="MobiDB-lite"/>
    </source>
</evidence>
<evidence type="ECO:0000256" key="8">
    <source>
        <dbReference type="ARBA" id="ARBA00023136"/>
    </source>
</evidence>
<name>A0A017SY26_9BACT</name>
<feature type="transmembrane region" description="Helical" evidence="11">
    <location>
        <begin position="718"/>
        <end position="736"/>
    </location>
</feature>
<feature type="transmembrane region" description="Helical" evidence="11">
    <location>
        <begin position="205"/>
        <end position="230"/>
    </location>
</feature>
<keyword evidence="2" id="KW-0813">Transport</keyword>
<feature type="transmembrane region" description="Helical" evidence="11">
    <location>
        <begin position="363"/>
        <end position="382"/>
    </location>
</feature>
<dbReference type="eggNOG" id="COG2111">
    <property type="taxonomic scope" value="Bacteria"/>
</dbReference>
<comment type="subcellular location">
    <subcellularLocation>
        <location evidence="1">Cell membrane</location>
        <topology evidence="1">Multi-pass membrane protein</topology>
    </subcellularLocation>
    <subcellularLocation>
        <location evidence="9">Membrane</location>
        <topology evidence="9">Multi-pass membrane protein</topology>
    </subcellularLocation>
</comment>
<dbReference type="PANTHER" id="PTHR43373:SF1">
    <property type="entry name" value="NA(+)_H(+) ANTIPORTER SUBUNIT A"/>
    <property type="match status" value="1"/>
</dbReference>
<feature type="transmembrane region" description="Helical" evidence="11">
    <location>
        <begin position="403"/>
        <end position="426"/>
    </location>
</feature>
<keyword evidence="8 11" id="KW-0472">Membrane</keyword>
<evidence type="ECO:0000256" key="9">
    <source>
        <dbReference type="RuleBase" id="RU000320"/>
    </source>
</evidence>
<feature type="transmembrane region" description="Helical" evidence="11">
    <location>
        <begin position="534"/>
        <end position="551"/>
    </location>
</feature>
<dbReference type="EMBL" id="ASRX01000069">
    <property type="protein sequence ID" value="EYF01868.1"/>
    <property type="molecule type" value="Genomic_DNA"/>
</dbReference>
<evidence type="ECO:0000256" key="5">
    <source>
        <dbReference type="ARBA" id="ARBA00022692"/>
    </source>
</evidence>
<dbReference type="OrthoDB" id="9805769at2"/>
<evidence type="ECO:0000256" key="6">
    <source>
        <dbReference type="ARBA" id="ARBA00022989"/>
    </source>
</evidence>
<dbReference type="PRINTS" id="PR01434">
    <property type="entry name" value="NADHDHGNASE5"/>
</dbReference>
<feature type="transmembrane region" description="Helical" evidence="11">
    <location>
        <begin position="655"/>
        <end position="674"/>
    </location>
</feature>
<feature type="region of interest" description="Disordered" evidence="10">
    <location>
        <begin position="445"/>
        <end position="476"/>
    </location>
</feature>
<protein>
    <submittedName>
        <fullName evidence="17">NADH dehydrogenase (Quinone)</fullName>
    </submittedName>
</protein>
<feature type="transmembrane region" description="Helical" evidence="11">
    <location>
        <begin position="270"/>
        <end position="291"/>
    </location>
</feature>
<keyword evidence="4" id="KW-1003">Cell membrane</keyword>
<feature type="transmembrane region" description="Helical" evidence="11">
    <location>
        <begin position="480"/>
        <end position="500"/>
    </location>
</feature>
<dbReference type="Pfam" id="PF13244">
    <property type="entry name" value="MbhD"/>
    <property type="match status" value="1"/>
</dbReference>
<dbReference type="STRING" id="1192034.CAP_7636"/>
<feature type="domain" description="Na+/H+ antiporter MnhB subunit-related protein" evidence="14">
    <location>
        <begin position="820"/>
        <end position="943"/>
    </location>
</feature>
<keyword evidence="7" id="KW-0406">Ion transport</keyword>
<feature type="transmembrane region" description="Helical" evidence="11">
    <location>
        <begin position="680"/>
        <end position="698"/>
    </location>
</feature>
<organism evidence="17 18">
    <name type="scientific">Chondromyces apiculatus DSM 436</name>
    <dbReference type="NCBI Taxonomy" id="1192034"/>
    <lineage>
        <taxon>Bacteria</taxon>
        <taxon>Pseudomonadati</taxon>
        <taxon>Myxococcota</taxon>
        <taxon>Polyangia</taxon>
        <taxon>Polyangiales</taxon>
        <taxon>Polyangiaceae</taxon>
        <taxon>Chondromyces</taxon>
    </lineage>
</organism>